<gene>
    <name evidence="1" type="ORF">TBRA_LOCUS10792</name>
</gene>
<dbReference type="OrthoDB" id="6496153at2759"/>
<sequence>MKSGLTFSTIGIIFGIHRTTVSDIFFSLVQYLNKAYAGVRRGVYATSNLATWLQVAEQSTRASAELVRPRVRSDGHFGQYHNRVTDATCCCIVKILSWKASESATSAPGGQC</sequence>
<keyword evidence="2" id="KW-1185">Reference proteome</keyword>
<evidence type="ECO:0000313" key="1">
    <source>
        <dbReference type="EMBL" id="CAB0039030.1"/>
    </source>
</evidence>
<protein>
    <submittedName>
        <fullName evidence="1">Uncharacterized protein</fullName>
    </submittedName>
</protein>
<name>A0A6H5IP73_9HYME</name>
<dbReference type="Proteomes" id="UP000479190">
    <property type="component" value="Unassembled WGS sequence"/>
</dbReference>
<evidence type="ECO:0000313" key="2">
    <source>
        <dbReference type="Proteomes" id="UP000479190"/>
    </source>
</evidence>
<dbReference type="AlphaFoldDB" id="A0A6H5IP73"/>
<reference evidence="1 2" key="1">
    <citation type="submission" date="2020-02" db="EMBL/GenBank/DDBJ databases">
        <authorList>
            <person name="Ferguson B K."/>
        </authorList>
    </citation>
    <scope>NUCLEOTIDE SEQUENCE [LARGE SCALE GENOMIC DNA]</scope>
</reference>
<organism evidence="1 2">
    <name type="scientific">Trichogramma brassicae</name>
    <dbReference type="NCBI Taxonomy" id="86971"/>
    <lineage>
        <taxon>Eukaryota</taxon>
        <taxon>Metazoa</taxon>
        <taxon>Ecdysozoa</taxon>
        <taxon>Arthropoda</taxon>
        <taxon>Hexapoda</taxon>
        <taxon>Insecta</taxon>
        <taxon>Pterygota</taxon>
        <taxon>Neoptera</taxon>
        <taxon>Endopterygota</taxon>
        <taxon>Hymenoptera</taxon>
        <taxon>Apocrita</taxon>
        <taxon>Proctotrupomorpha</taxon>
        <taxon>Chalcidoidea</taxon>
        <taxon>Trichogrammatidae</taxon>
        <taxon>Trichogramma</taxon>
    </lineage>
</organism>
<dbReference type="EMBL" id="CADCXV010000933">
    <property type="protein sequence ID" value="CAB0039030.1"/>
    <property type="molecule type" value="Genomic_DNA"/>
</dbReference>
<accession>A0A6H5IP73</accession>
<proteinExistence type="predicted"/>